<organism evidence="2">
    <name type="scientific">Notodromas monacha</name>
    <dbReference type="NCBI Taxonomy" id="399045"/>
    <lineage>
        <taxon>Eukaryota</taxon>
        <taxon>Metazoa</taxon>
        <taxon>Ecdysozoa</taxon>
        <taxon>Arthropoda</taxon>
        <taxon>Crustacea</taxon>
        <taxon>Oligostraca</taxon>
        <taxon>Ostracoda</taxon>
        <taxon>Podocopa</taxon>
        <taxon>Podocopida</taxon>
        <taxon>Cypridocopina</taxon>
        <taxon>Cypridoidea</taxon>
        <taxon>Cyprididae</taxon>
        <taxon>Notodromas</taxon>
    </lineage>
</organism>
<dbReference type="AlphaFoldDB" id="A0A7R9GL77"/>
<feature type="transmembrane region" description="Helical" evidence="1">
    <location>
        <begin position="37"/>
        <end position="59"/>
    </location>
</feature>
<dbReference type="EMBL" id="OA890396">
    <property type="protein sequence ID" value="CAD7284478.1"/>
    <property type="molecule type" value="Genomic_DNA"/>
</dbReference>
<keyword evidence="1" id="KW-0472">Membrane</keyword>
<evidence type="ECO:0000256" key="1">
    <source>
        <dbReference type="SAM" id="Phobius"/>
    </source>
</evidence>
<keyword evidence="1" id="KW-0812">Transmembrane</keyword>
<dbReference type="Proteomes" id="UP000678499">
    <property type="component" value="Unassembled WGS sequence"/>
</dbReference>
<gene>
    <name evidence="2" type="ORF">NMOB1V02_LOCUS12084</name>
</gene>
<protein>
    <submittedName>
        <fullName evidence="2">Uncharacterized protein</fullName>
    </submittedName>
</protein>
<dbReference type="EMBL" id="CAJPEX010008359">
    <property type="protein sequence ID" value="CAG0924630.1"/>
    <property type="molecule type" value="Genomic_DNA"/>
</dbReference>
<name>A0A7R9GL77_9CRUS</name>
<keyword evidence="1" id="KW-1133">Transmembrane helix</keyword>
<evidence type="ECO:0000313" key="3">
    <source>
        <dbReference type="Proteomes" id="UP000678499"/>
    </source>
</evidence>
<evidence type="ECO:0000313" key="2">
    <source>
        <dbReference type="EMBL" id="CAD7284478.1"/>
    </source>
</evidence>
<reference evidence="2" key="1">
    <citation type="submission" date="2020-11" db="EMBL/GenBank/DDBJ databases">
        <authorList>
            <person name="Tran Van P."/>
        </authorList>
    </citation>
    <scope>NUCLEOTIDE SEQUENCE</scope>
</reference>
<sequence length="99" mass="10993">MMRDSMDFLGSFDADERYLMNARPRGTWNQRTRLEKLLLIFLGLLCVALVGFIIGVAVLDSKVNQLQSDIGALKSGSKTTTAPPSTFPCESSDFDLLLY</sequence>
<keyword evidence="3" id="KW-1185">Reference proteome</keyword>
<accession>A0A7R9GL77</accession>
<proteinExistence type="predicted"/>